<proteinExistence type="inferred from homology"/>
<comment type="similarity">
    <text evidence="7">Belongs to the TonB-dependent receptor family.</text>
</comment>
<dbReference type="InterPro" id="IPR039426">
    <property type="entry name" value="TonB-dep_rcpt-like"/>
</dbReference>
<dbReference type="RefSeq" id="WP_182802387.1">
    <property type="nucleotide sequence ID" value="NZ_CP060007.1"/>
</dbReference>
<evidence type="ECO:0000313" key="11">
    <source>
        <dbReference type="Proteomes" id="UP000515344"/>
    </source>
</evidence>
<keyword evidence="11" id="KW-1185">Reference proteome</keyword>
<comment type="subcellular location">
    <subcellularLocation>
        <location evidence="1 7">Cell outer membrane</location>
        <topology evidence="1 7">Multi-pass membrane protein</topology>
    </subcellularLocation>
</comment>
<feature type="signal peptide" evidence="8">
    <location>
        <begin position="1"/>
        <end position="20"/>
    </location>
</feature>
<keyword evidence="3 7" id="KW-1134">Transmembrane beta strand</keyword>
<dbReference type="Proteomes" id="UP000515344">
    <property type="component" value="Chromosome"/>
</dbReference>
<dbReference type="InterPro" id="IPR023996">
    <property type="entry name" value="TonB-dep_OMP_SusC/RagA"/>
</dbReference>
<dbReference type="SUPFAM" id="SSF49464">
    <property type="entry name" value="Carboxypeptidase regulatory domain-like"/>
    <property type="match status" value="1"/>
</dbReference>
<evidence type="ECO:0000256" key="7">
    <source>
        <dbReference type="PROSITE-ProRule" id="PRU01360"/>
    </source>
</evidence>
<evidence type="ECO:0000256" key="5">
    <source>
        <dbReference type="ARBA" id="ARBA00023136"/>
    </source>
</evidence>
<dbReference type="InterPro" id="IPR023997">
    <property type="entry name" value="TonB-dep_OMP_SusC/RagA_CS"/>
</dbReference>
<keyword evidence="6 7" id="KW-0998">Cell outer membrane</keyword>
<dbReference type="Gene3D" id="2.60.40.1120">
    <property type="entry name" value="Carboxypeptidase-like, regulatory domain"/>
    <property type="match status" value="1"/>
</dbReference>
<gene>
    <name evidence="10" type="ORF">H4075_18950</name>
</gene>
<dbReference type="Gene3D" id="2.40.170.20">
    <property type="entry name" value="TonB-dependent receptor, beta-barrel domain"/>
    <property type="match status" value="1"/>
</dbReference>
<dbReference type="InterPro" id="IPR012910">
    <property type="entry name" value="Plug_dom"/>
</dbReference>
<keyword evidence="2 7" id="KW-0813">Transport</keyword>
<keyword evidence="4 7" id="KW-0812">Transmembrane</keyword>
<dbReference type="AlphaFoldDB" id="A0A7G5XF72"/>
<reference evidence="11" key="1">
    <citation type="submission" date="2020-08" db="EMBL/GenBank/DDBJ databases">
        <title>Lacibacter sp. S13-6-6 genome sequencing.</title>
        <authorList>
            <person name="Jin L."/>
        </authorList>
    </citation>
    <scope>NUCLEOTIDE SEQUENCE [LARGE SCALE GENOMIC DNA]</scope>
    <source>
        <strain evidence="11">S13-6-6</strain>
    </source>
</reference>
<feature type="domain" description="TonB-dependent receptor plug" evidence="9">
    <location>
        <begin position="115"/>
        <end position="233"/>
    </location>
</feature>
<dbReference type="EMBL" id="CP060007">
    <property type="protein sequence ID" value="QNA44125.1"/>
    <property type="molecule type" value="Genomic_DNA"/>
</dbReference>
<feature type="chain" id="PRO_5029006629" evidence="8">
    <location>
        <begin position="21"/>
        <end position="998"/>
    </location>
</feature>
<dbReference type="FunFam" id="2.170.130.10:FF:000008">
    <property type="entry name" value="SusC/RagA family TonB-linked outer membrane protein"/>
    <property type="match status" value="1"/>
</dbReference>
<evidence type="ECO:0000259" key="9">
    <source>
        <dbReference type="Pfam" id="PF07715"/>
    </source>
</evidence>
<evidence type="ECO:0000256" key="8">
    <source>
        <dbReference type="SAM" id="SignalP"/>
    </source>
</evidence>
<evidence type="ECO:0000256" key="2">
    <source>
        <dbReference type="ARBA" id="ARBA00022448"/>
    </source>
</evidence>
<dbReference type="InterPro" id="IPR036942">
    <property type="entry name" value="Beta-barrel_TonB_sf"/>
</dbReference>
<dbReference type="Pfam" id="PF13715">
    <property type="entry name" value="CarbopepD_reg_2"/>
    <property type="match status" value="1"/>
</dbReference>
<dbReference type="NCBIfam" id="TIGR04056">
    <property type="entry name" value="OMP_RagA_SusC"/>
    <property type="match status" value="1"/>
</dbReference>
<name>A0A7G5XF72_9BACT</name>
<protein>
    <submittedName>
        <fullName evidence="10">TonB-dependent receptor</fullName>
    </submittedName>
</protein>
<dbReference type="Pfam" id="PF07715">
    <property type="entry name" value="Plug"/>
    <property type="match status" value="1"/>
</dbReference>
<accession>A0A7G5XF72</accession>
<organism evidence="10 11">
    <name type="scientific">Lacibacter sediminis</name>
    <dbReference type="NCBI Taxonomy" id="2760713"/>
    <lineage>
        <taxon>Bacteria</taxon>
        <taxon>Pseudomonadati</taxon>
        <taxon>Bacteroidota</taxon>
        <taxon>Chitinophagia</taxon>
        <taxon>Chitinophagales</taxon>
        <taxon>Chitinophagaceae</taxon>
        <taxon>Lacibacter</taxon>
    </lineage>
</organism>
<dbReference type="KEGG" id="lacs:H4075_18950"/>
<keyword evidence="8" id="KW-0732">Signal</keyword>
<dbReference type="NCBIfam" id="TIGR04057">
    <property type="entry name" value="SusC_RagA_signa"/>
    <property type="match status" value="1"/>
</dbReference>
<evidence type="ECO:0000256" key="4">
    <source>
        <dbReference type="ARBA" id="ARBA00022692"/>
    </source>
</evidence>
<keyword evidence="10" id="KW-0675">Receptor</keyword>
<keyword evidence="5 7" id="KW-0472">Membrane</keyword>
<evidence type="ECO:0000256" key="3">
    <source>
        <dbReference type="ARBA" id="ARBA00022452"/>
    </source>
</evidence>
<evidence type="ECO:0000256" key="1">
    <source>
        <dbReference type="ARBA" id="ARBA00004571"/>
    </source>
</evidence>
<sequence length="998" mass="109277">MRKLVSMTIVLMMCALHLFAQEKTVTGKVTDEKDGTPLSGVSVTVKGTTIGTTTGVDGNFRLSIPSSARTLVFSFVNYASVEMNVTNRSSFTVSLSSTDKDLQEVVVVAYGTKKKSDLTGSVATVKAADIENKPFSSVDKILQGGVPGLQSVAASGQPGAAQNILIRGASSITASTAPLWIIDGIPINSGDASRLQTTANLLSTLNPNDIETITVLKDAASQSIYGSRAANGVILVTTKKGKAGKTVFRFDTEYGVNSVAYENDRYRPLNSSEYFAITTEGLVNAGASQATINSTLAGLGFGNGNDFNWKKGITNENAAQQQYNLSIQGGNERTTFFLSGGHFIQEGTTVNSKFKRTTGNFKLTHKATEKLTVIANLNGGFVNQRAPLAGGAFGNPVLSSFFLLPSRSAYNPDGTWNYNLGGLHNTIALTELDKRFLREISMRGGLSAEYKILKNLRFKTSYGGDLNFLEEDQYNNPFHGDGLASNGRAFSYYTRYYNWVWTNTLDFDQNITRNGDLSLNAQIGYESQKSSGYFSSLQSQDYPPTLLLTYPAAGARPTTASATISDYSFNSQFTSVSLNYQDRFVVSGSLRRDGSSRFGAKNKFGVFYSVGGTWNVDKEAFMQNVEFVNQLKLRASYGVNGNAGIGNYDWLPLYGYGANYNQQPGSFPSNVGDSSLTWELNKPFNVGIDFSILKNRVSISVDYYTRKSEDLLLNVPLSRTTGFSSATRNIGEMENKGVEVDIKTIPVLTKDFTWNLDLNFAHNQNRITSLPGGQDIADGNFIIRQGVAYRTFFLREYAGVDPANGDPLWYTDATRKTTTNVYPGAGARILQGNALPKFFGGLTNTFTYKNFSLDVQLYYNFGNFVYDTWGSYYVGAGFGATFNKVSRVLNRWQKPGDVTDIPKYIYNGNKNFQGGSSFYLNSGDFVRVRNLQLAYTLPKTVVSKIKLTGAQFYFRGTNLFTWVKDKNLPFDPEQGTGSATNLQVFIPKTITAGLNITF</sequence>
<dbReference type="Gene3D" id="2.170.130.10">
    <property type="entry name" value="TonB-dependent receptor, plug domain"/>
    <property type="match status" value="1"/>
</dbReference>
<dbReference type="PROSITE" id="PS52016">
    <property type="entry name" value="TONB_DEPENDENT_REC_3"/>
    <property type="match status" value="1"/>
</dbReference>
<dbReference type="InterPro" id="IPR037066">
    <property type="entry name" value="Plug_dom_sf"/>
</dbReference>
<dbReference type="InterPro" id="IPR008969">
    <property type="entry name" value="CarboxyPept-like_regulatory"/>
</dbReference>
<evidence type="ECO:0000256" key="6">
    <source>
        <dbReference type="ARBA" id="ARBA00023237"/>
    </source>
</evidence>
<dbReference type="GO" id="GO:0009279">
    <property type="term" value="C:cell outer membrane"/>
    <property type="evidence" value="ECO:0007669"/>
    <property type="project" value="UniProtKB-SubCell"/>
</dbReference>
<evidence type="ECO:0000313" key="10">
    <source>
        <dbReference type="EMBL" id="QNA44125.1"/>
    </source>
</evidence>
<dbReference type="SUPFAM" id="SSF56935">
    <property type="entry name" value="Porins"/>
    <property type="match status" value="1"/>
</dbReference>